<proteinExistence type="inferred from homology"/>
<dbReference type="InterPro" id="IPR043202">
    <property type="entry name" value="Band-7_stomatin-like"/>
</dbReference>
<dbReference type="Pfam" id="PF02036">
    <property type="entry name" value="SCP2"/>
    <property type="match status" value="1"/>
</dbReference>
<keyword evidence="5" id="KW-1185">Reference proteome</keyword>
<evidence type="ECO:0000313" key="4">
    <source>
        <dbReference type="EMBL" id="KAH3725315.1"/>
    </source>
</evidence>
<evidence type="ECO:0000259" key="3">
    <source>
        <dbReference type="SMART" id="SM00244"/>
    </source>
</evidence>
<dbReference type="InterPro" id="IPR036527">
    <property type="entry name" value="SCP2_sterol-bd_dom_sf"/>
</dbReference>
<dbReference type="Gene3D" id="3.30.1050.10">
    <property type="entry name" value="SCP2 sterol-binding domain"/>
    <property type="match status" value="1"/>
</dbReference>
<reference evidence="4" key="2">
    <citation type="submission" date="2020-11" db="EMBL/GenBank/DDBJ databases">
        <authorList>
            <person name="McCartney M.A."/>
            <person name="Auch B."/>
            <person name="Kono T."/>
            <person name="Mallez S."/>
            <person name="Becker A."/>
            <person name="Gohl D.M."/>
            <person name="Silverstein K.A.T."/>
            <person name="Koren S."/>
            <person name="Bechman K.B."/>
            <person name="Herman A."/>
            <person name="Abrahante J.E."/>
            <person name="Garbe J."/>
        </authorList>
    </citation>
    <scope>NUCLEOTIDE SEQUENCE</scope>
    <source>
        <strain evidence="4">Duluth1</strain>
        <tissue evidence="4">Whole animal</tissue>
    </source>
</reference>
<reference evidence="4" key="1">
    <citation type="journal article" date="2019" name="bioRxiv">
        <title>The Genome of the Zebra Mussel, Dreissena polymorpha: A Resource for Invasive Species Research.</title>
        <authorList>
            <person name="McCartney M.A."/>
            <person name="Auch B."/>
            <person name="Kono T."/>
            <person name="Mallez S."/>
            <person name="Zhang Y."/>
            <person name="Obille A."/>
            <person name="Becker A."/>
            <person name="Abrahante J.E."/>
            <person name="Garbe J."/>
            <person name="Badalamenti J.P."/>
            <person name="Herman A."/>
            <person name="Mangelson H."/>
            <person name="Liachko I."/>
            <person name="Sullivan S."/>
            <person name="Sone E.D."/>
            <person name="Koren S."/>
            <person name="Silverstein K.A.T."/>
            <person name="Beckman K.B."/>
            <person name="Gohl D.M."/>
        </authorList>
    </citation>
    <scope>NUCLEOTIDE SEQUENCE</scope>
    <source>
        <strain evidence="4">Duluth1</strain>
        <tissue evidence="4">Whole animal</tissue>
    </source>
</reference>
<sequence length="462" mass="49757">MVTHKIQPQMQSILMNYLPVFFSFLFTDVDKKMSAKYTRLSTEESDPGVAFDFSSYSTYAGSSRFDEQYKSIFSYGDEQIKDKNLSLSVVKEPMLSRLCRFFITALCVLLCIATFPVSAFFVIKTVSECERLVIFRLGRLQKVRGPGVNLVLPCIDRVKKVDVRIKAFNVPPLQLITSDAGIIELGADVYYKISDAVKSVTNIQDVNSALRGLVRNAVMSSLTKHNLQDIDEKKNTLLDKIQTDCNQAAVTWGVCIERIQLSPIKVLQAAQEQGALKGLGGQQGLSQVFQQLAQALLGPGTSPGGPVPTSQSQVTIEMGDGSGAAGTGSEEAVSTSTVTPATLVDLVRGVLSESLVLSVDAVYQFELSGSSGGVFYLDLKHGKGSVGVGPDPGHNPDVTLGLSVSDMQSMFTGNLKPLSAYMSGRLLVSGDLSAATRLEEVMERVISKTTNSTVAGHTVVNI</sequence>
<evidence type="ECO:0000256" key="1">
    <source>
        <dbReference type="ARBA" id="ARBA00008164"/>
    </source>
</evidence>
<keyword evidence="2" id="KW-1133">Transmembrane helix</keyword>
<accession>A0A9D4CJ84</accession>
<dbReference type="FunFam" id="3.30.479.30:FF:000004">
    <property type="entry name" value="Putative membrane protease family, stomatin"/>
    <property type="match status" value="1"/>
</dbReference>
<dbReference type="Gene3D" id="3.30.479.30">
    <property type="entry name" value="Band 7 domain"/>
    <property type="match status" value="1"/>
</dbReference>
<evidence type="ECO:0000256" key="2">
    <source>
        <dbReference type="SAM" id="Phobius"/>
    </source>
</evidence>
<comment type="caution">
    <text evidence="4">The sequence shown here is derived from an EMBL/GenBank/DDBJ whole genome shotgun (WGS) entry which is preliminary data.</text>
</comment>
<dbReference type="Pfam" id="PF01145">
    <property type="entry name" value="Band_7"/>
    <property type="match status" value="1"/>
</dbReference>
<name>A0A9D4CJ84_DREPO</name>
<feature type="transmembrane region" description="Helical" evidence="2">
    <location>
        <begin position="101"/>
        <end position="123"/>
    </location>
</feature>
<dbReference type="EMBL" id="JAIWYP010000012">
    <property type="protein sequence ID" value="KAH3725315.1"/>
    <property type="molecule type" value="Genomic_DNA"/>
</dbReference>
<protein>
    <recommendedName>
        <fullName evidence="3">Band 7 domain-containing protein</fullName>
    </recommendedName>
</protein>
<comment type="similarity">
    <text evidence="1">Belongs to the band 7/mec-2 family.</text>
</comment>
<dbReference type="InterPro" id="IPR001972">
    <property type="entry name" value="Stomatin_HflK_fam"/>
</dbReference>
<gene>
    <name evidence="4" type="ORF">DPMN_051149</name>
</gene>
<organism evidence="4 5">
    <name type="scientific">Dreissena polymorpha</name>
    <name type="common">Zebra mussel</name>
    <name type="synonym">Mytilus polymorpha</name>
    <dbReference type="NCBI Taxonomy" id="45954"/>
    <lineage>
        <taxon>Eukaryota</taxon>
        <taxon>Metazoa</taxon>
        <taxon>Spiralia</taxon>
        <taxon>Lophotrochozoa</taxon>
        <taxon>Mollusca</taxon>
        <taxon>Bivalvia</taxon>
        <taxon>Autobranchia</taxon>
        <taxon>Heteroconchia</taxon>
        <taxon>Euheterodonta</taxon>
        <taxon>Imparidentia</taxon>
        <taxon>Neoheterodontei</taxon>
        <taxon>Myida</taxon>
        <taxon>Dreissenoidea</taxon>
        <taxon>Dreissenidae</taxon>
        <taxon>Dreissena</taxon>
    </lineage>
</organism>
<dbReference type="PANTHER" id="PTHR10264">
    <property type="entry name" value="BAND 7 PROTEIN-RELATED"/>
    <property type="match status" value="1"/>
</dbReference>
<evidence type="ECO:0000313" key="5">
    <source>
        <dbReference type="Proteomes" id="UP000828390"/>
    </source>
</evidence>
<dbReference type="PANTHER" id="PTHR10264:SF130">
    <property type="entry name" value="STOMATIN-LIKE PROTEIN 1"/>
    <property type="match status" value="1"/>
</dbReference>
<dbReference type="InterPro" id="IPR003033">
    <property type="entry name" value="SCP2_sterol-bd_dom"/>
</dbReference>
<keyword evidence="2" id="KW-0812">Transmembrane</keyword>
<dbReference type="AlphaFoldDB" id="A0A9D4CJ84"/>
<dbReference type="SUPFAM" id="SSF55718">
    <property type="entry name" value="SCP-like"/>
    <property type="match status" value="1"/>
</dbReference>
<feature type="transmembrane region" description="Helical" evidence="2">
    <location>
        <begin position="12"/>
        <end position="29"/>
    </location>
</feature>
<feature type="domain" description="Band 7" evidence="3">
    <location>
        <begin position="121"/>
        <end position="274"/>
    </location>
</feature>
<dbReference type="GO" id="GO:0009898">
    <property type="term" value="C:cytoplasmic side of plasma membrane"/>
    <property type="evidence" value="ECO:0007669"/>
    <property type="project" value="UniProtKB-ARBA"/>
</dbReference>
<keyword evidence="2" id="KW-0472">Membrane</keyword>
<dbReference type="SMART" id="SM00244">
    <property type="entry name" value="PHB"/>
    <property type="match status" value="1"/>
</dbReference>
<dbReference type="SUPFAM" id="SSF117892">
    <property type="entry name" value="Band 7/SPFH domain"/>
    <property type="match status" value="1"/>
</dbReference>
<dbReference type="InterPro" id="IPR001107">
    <property type="entry name" value="Band_7"/>
</dbReference>
<dbReference type="Proteomes" id="UP000828390">
    <property type="component" value="Unassembled WGS sequence"/>
</dbReference>
<dbReference type="InterPro" id="IPR036013">
    <property type="entry name" value="Band_7/SPFH_dom_sf"/>
</dbReference>
<dbReference type="PRINTS" id="PR00721">
    <property type="entry name" value="STOMATIN"/>
</dbReference>